<evidence type="ECO:0000313" key="4">
    <source>
        <dbReference type="Proteomes" id="UP000185812"/>
    </source>
</evidence>
<proteinExistence type="predicted"/>
<dbReference type="Pfam" id="PF06439">
    <property type="entry name" value="3keto-disac_hyd"/>
    <property type="match status" value="1"/>
</dbReference>
<dbReference type="GO" id="GO:0016787">
    <property type="term" value="F:hydrolase activity"/>
    <property type="evidence" value="ECO:0007669"/>
    <property type="project" value="InterPro"/>
</dbReference>
<reference evidence="4" key="1">
    <citation type="submission" date="2016-11" db="EMBL/GenBank/DDBJ databases">
        <authorList>
            <person name="Varghese N."/>
            <person name="Submissions S."/>
        </authorList>
    </citation>
    <scope>NUCLEOTIDE SEQUENCE [LARGE SCALE GENOMIC DNA]</scope>
    <source>
        <strain evidence="4">DSM 22212</strain>
    </source>
</reference>
<name>A0A1M6WLZ4_9BACT</name>
<dbReference type="AlphaFoldDB" id="A0A1M6WLZ4"/>
<feature type="chain" id="PRO_5013200904" description="3-keto-alpha-glucoside-1,2-lyase/3-keto-2-hydroxy-glucal hydratase domain-containing protein" evidence="1">
    <location>
        <begin position="20"/>
        <end position="212"/>
    </location>
</feature>
<gene>
    <name evidence="3" type="ORF">SAMN04488087_2344</name>
</gene>
<keyword evidence="4" id="KW-1185">Reference proteome</keyword>
<organism evidence="3 4">
    <name type="scientific">Rhodothermus profundi</name>
    <dbReference type="NCBI Taxonomy" id="633813"/>
    <lineage>
        <taxon>Bacteria</taxon>
        <taxon>Pseudomonadati</taxon>
        <taxon>Rhodothermota</taxon>
        <taxon>Rhodothermia</taxon>
        <taxon>Rhodothermales</taxon>
        <taxon>Rhodothermaceae</taxon>
        <taxon>Rhodothermus</taxon>
    </lineage>
</organism>
<dbReference type="OrthoDB" id="259356at2"/>
<sequence>MRLLHLLLPSLLASMPLFAQDTLWTPLFNGKNLDGWQHVGEGRFVVENGLLKTEGGMGLLWYTRQPFGNVVIRVVYRNPGGKNSGVFIRIPEPPTEPWMPVNRGYEVQIDDHGDAYHCTGVLYSLTRARARPARPGQWNVMEITLDGPRTMVHVNGVLVTDYTEGDPVPPKQAWYEPDRGPRPLKGYIGLQNHGPEDVVYFKEISVRPLRRR</sequence>
<evidence type="ECO:0000313" key="3">
    <source>
        <dbReference type="EMBL" id="SHK94604.1"/>
    </source>
</evidence>
<feature type="signal peptide" evidence="1">
    <location>
        <begin position="1"/>
        <end position="19"/>
    </location>
</feature>
<keyword evidence="1" id="KW-0732">Signal</keyword>
<dbReference type="Proteomes" id="UP000185812">
    <property type="component" value="Unassembled WGS sequence"/>
</dbReference>
<evidence type="ECO:0000256" key="1">
    <source>
        <dbReference type="SAM" id="SignalP"/>
    </source>
</evidence>
<dbReference type="RefSeq" id="WP_072716159.1">
    <property type="nucleotide sequence ID" value="NZ_FRAU01000009.1"/>
</dbReference>
<evidence type="ECO:0000259" key="2">
    <source>
        <dbReference type="Pfam" id="PF06439"/>
    </source>
</evidence>
<dbReference type="Gene3D" id="2.60.120.560">
    <property type="entry name" value="Exo-inulinase, domain 1"/>
    <property type="match status" value="1"/>
</dbReference>
<accession>A0A1M6WLZ4</accession>
<protein>
    <recommendedName>
        <fullName evidence="2">3-keto-alpha-glucoside-1,2-lyase/3-keto-2-hydroxy-glucal hydratase domain-containing protein</fullName>
    </recommendedName>
</protein>
<feature type="domain" description="3-keto-alpha-glucoside-1,2-lyase/3-keto-2-hydroxy-glucal hydratase" evidence="2">
    <location>
        <begin position="24"/>
        <end position="207"/>
    </location>
</feature>
<dbReference type="STRING" id="633813.SAMN04488087_2344"/>
<dbReference type="InterPro" id="IPR010496">
    <property type="entry name" value="AL/BT2_dom"/>
</dbReference>
<dbReference type="EMBL" id="FRAU01000009">
    <property type="protein sequence ID" value="SHK94604.1"/>
    <property type="molecule type" value="Genomic_DNA"/>
</dbReference>